<evidence type="ECO:0000313" key="2">
    <source>
        <dbReference type="EMBL" id="KAF7127153.1"/>
    </source>
</evidence>
<reference evidence="2" key="1">
    <citation type="submission" date="2019-11" db="EMBL/GenBank/DDBJ databases">
        <authorList>
            <person name="Liu Y."/>
            <person name="Hou J."/>
            <person name="Li T.-Q."/>
            <person name="Guan C.-H."/>
            <person name="Wu X."/>
            <person name="Wu H.-Z."/>
            <person name="Ling F."/>
            <person name="Zhang R."/>
            <person name="Shi X.-G."/>
            <person name="Ren J.-P."/>
            <person name="Chen E.-F."/>
            <person name="Sun J.-M."/>
        </authorList>
    </citation>
    <scope>NUCLEOTIDE SEQUENCE</scope>
    <source>
        <strain evidence="2">Adult_tree_wgs_1</strain>
        <tissue evidence="2">Leaves</tissue>
    </source>
</reference>
<proteinExistence type="predicted"/>
<organism evidence="2 3">
    <name type="scientific">Rhododendron simsii</name>
    <name type="common">Sims's rhododendron</name>
    <dbReference type="NCBI Taxonomy" id="118357"/>
    <lineage>
        <taxon>Eukaryota</taxon>
        <taxon>Viridiplantae</taxon>
        <taxon>Streptophyta</taxon>
        <taxon>Embryophyta</taxon>
        <taxon>Tracheophyta</taxon>
        <taxon>Spermatophyta</taxon>
        <taxon>Magnoliopsida</taxon>
        <taxon>eudicotyledons</taxon>
        <taxon>Gunneridae</taxon>
        <taxon>Pentapetalae</taxon>
        <taxon>asterids</taxon>
        <taxon>Ericales</taxon>
        <taxon>Ericaceae</taxon>
        <taxon>Ericoideae</taxon>
        <taxon>Rhodoreae</taxon>
        <taxon>Rhododendron</taxon>
    </lineage>
</organism>
<accession>A0A834GAF8</accession>
<name>A0A834GAF8_RHOSS</name>
<evidence type="ECO:0000256" key="1">
    <source>
        <dbReference type="SAM" id="Phobius"/>
    </source>
</evidence>
<keyword evidence="1" id="KW-1133">Transmembrane helix</keyword>
<gene>
    <name evidence="2" type="ORF">RHSIM_Rhsim11G0068400</name>
</gene>
<sequence>MLTSLYYCAPNWEVDIYSSETAWWKKIFLPNEETSDLYSKGAFWNGAIYRLFYHRYNLWRFDIETKEIIEISCKGSSRILYLDKTRYFGECGRGGRLLLIQSPSHSALRFKIRKMDDDGCRWNVKFRVDLETLISEFPEMESKKRMRFTIMCAVEGENENEFSLILAIPVTQLLIQVSLQIGRIFSDLDPLSELPVPILKREDGSDPYTKSSCRILSPDMTRYFGECGCGGHLLLIQTHSHSFVRFKIHEMDKDCCRWNVKFHVDLKNLISEFPEMGKLVKEVIGENDAESILVSPVTHRDARDAAAFLCRHIWKARNKALFEREALDPLLTYLWEIGQLQLGKNFGTLRYRDGWGIIFLSLLKYSVGVLLIVALLKSTRMAL</sequence>
<evidence type="ECO:0000313" key="3">
    <source>
        <dbReference type="Proteomes" id="UP000626092"/>
    </source>
</evidence>
<comment type="caution">
    <text evidence="2">The sequence shown here is derived from an EMBL/GenBank/DDBJ whole genome shotgun (WGS) entry which is preliminary data.</text>
</comment>
<keyword evidence="3" id="KW-1185">Reference proteome</keyword>
<dbReference type="EMBL" id="WJXA01000011">
    <property type="protein sequence ID" value="KAF7127153.1"/>
    <property type="molecule type" value="Genomic_DNA"/>
</dbReference>
<feature type="transmembrane region" description="Helical" evidence="1">
    <location>
        <begin position="354"/>
        <end position="376"/>
    </location>
</feature>
<dbReference type="Proteomes" id="UP000626092">
    <property type="component" value="Unassembled WGS sequence"/>
</dbReference>
<dbReference type="AlphaFoldDB" id="A0A834GAF8"/>
<dbReference type="OrthoDB" id="605328at2759"/>
<protein>
    <submittedName>
        <fullName evidence="2">Uncharacterized protein</fullName>
    </submittedName>
</protein>
<keyword evidence="1" id="KW-0472">Membrane</keyword>
<keyword evidence="1" id="KW-0812">Transmembrane</keyword>